<keyword evidence="6 12" id="KW-0028">Amino-acid biosynthesis</keyword>
<dbReference type="Pfam" id="PF00585">
    <property type="entry name" value="Thr_dehydrat_C"/>
    <property type="match status" value="1"/>
</dbReference>
<evidence type="ECO:0000256" key="11">
    <source>
        <dbReference type="ARBA" id="ARBA00025527"/>
    </source>
</evidence>
<dbReference type="GO" id="GO:0030170">
    <property type="term" value="F:pyridoxal phosphate binding"/>
    <property type="evidence" value="ECO:0007669"/>
    <property type="project" value="InterPro"/>
</dbReference>
<dbReference type="FunFam" id="3.40.50.1100:FF:000005">
    <property type="entry name" value="Threonine dehydratase catabolic"/>
    <property type="match status" value="1"/>
</dbReference>
<evidence type="ECO:0000256" key="8">
    <source>
        <dbReference type="ARBA" id="ARBA00022898"/>
    </source>
</evidence>
<evidence type="ECO:0000256" key="7">
    <source>
        <dbReference type="ARBA" id="ARBA00022624"/>
    </source>
</evidence>
<evidence type="ECO:0000256" key="4">
    <source>
        <dbReference type="ARBA" id="ARBA00010869"/>
    </source>
</evidence>
<dbReference type="PANTHER" id="PTHR48078:SF11">
    <property type="entry name" value="THREONINE DEHYDRATASE, MITOCHONDRIAL"/>
    <property type="match status" value="1"/>
</dbReference>
<comment type="catalytic activity">
    <reaction evidence="1 12">
        <text>L-threonine = 2-oxobutanoate + NH4(+)</text>
        <dbReference type="Rhea" id="RHEA:22108"/>
        <dbReference type="ChEBI" id="CHEBI:16763"/>
        <dbReference type="ChEBI" id="CHEBI:28938"/>
        <dbReference type="ChEBI" id="CHEBI:57926"/>
        <dbReference type="EC" id="4.3.1.19"/>
    </reaction>
</comment>
<evidence type="ECO:0000256" key="2">
    <source>
        <dbReference type="ARBA" id="ARBA00001933"/>
    </source>
</evidence>
<keyword evidence="7 12" id="KW-0412">Isoleucine biosynthesis</keyword>
<dbReference type="PANTHER" id="PTHR48078">
    <property type="entry name" value="THREONINE DEHYDRATASE, MITOCHONDRIAL-RELATED"/>
    <property type="match status" value="1"/>
</dbReference>
<reference evidence="14 15" key="1">
    <citation type="submission" date="2020-08" db="EMBL/GenBank/DDBJ databases">
        <title>Sequencing the genomes of 1000 actinobacteria strains.</title>
        <authorList>
            <person name="Klenk H.-P."/>
        </authorList>
    </citation>
    <scope>NUCLEOTIDE SEQUENCE [LARGE SCALE GENOMIC DNA]</scope>
    <source>
        <strain evidence="14 15">DSM 23040</strain>
    </source>
</reference>
<dbReference type="Pfam" id="PF00291">
    <property type="entry name" value="PALP"/>
    <property type="match status" value="1"/>
</dbReference>
<dbReference type="InterPro" id="IPR038110">
    <property type="entry name" value="TD_ACT-like_sf"/>
</dbReference>
<evidence type="ECO:0000259" key="13">
    <source>
        <dbReference type="PROSITE" id="PS51672"/>
    </source>
</evidence>
<gene>
    <name evidence="12" type="primary">ilvA</name>
    <name evidence="14" type="ORF">FHX50_001712</name>
</gene>
<evidence type="ECO:0000256" key="12">
    <source>
        <dbReference type="RuleBase" id="RU362012"/>
    </source>
</evidence>
<evidence type="ECO:0000313" key="14">
    <source>
        <dbReference type="EMBL" id="MBB3023417.1"/>
    </source>
</evidence>
<comment type="similarity">
    <text evidence="4 12">Belongs to the serine/threonine dehydratase family.</text>
</comment>
<evidence type="ECO:0000313" key="15">
    <source>
        <dbReference type="Proteomes" id="UP000568050"/>
    </source>
</evidence>
<proteinExistence type="inferred from homology"/>
<dbReference type="Gene3D" id="3.40.50.1100">
    <property type="match status" value="2"/>
</dbReference>
<dbReference type="GO" id="GO:0006567">
    <property type="term" value="P:L-threonine catabolic process"/>
    <property type="evidence" value="ECO:0007669"/>
    <property type="project" value="TreeGrafter"/>
</dbReference>
<feature type="domain" description="ACT-like" evidence="13">
    <location>
        <begin position="359"/>
        <end position="433"/>
    </location>
</feature>
<keyword evidence="15" id="KW-1185">Reference proteome</keyword>
<dbReference type="InterPro" id="IPR036052">
    <property type="entry name" value="TrpB-like_PALP_sf"/>
</dbReference>
<keyword evidence="10 12" id="KW-0100">Branched-chain amino acid biosynthesis</keyword>
<comment type="subunit">
    <text evidence="5 12">Homotetramer.</text>
</comment>
<dbReference type="GO" id="GO:0003941">
    <property type="term" value="F:L-serine ammonia-lyase activity"/>
    <property type="evidence" value="ECO:0007669"/>
    <property type="project" value="TreeGrafter"/>
</dbReference>
<evidence type="ECO:0000256" key="1">
    <source>
        <dbReference type="ARBA" id="ARBA00001274"/>
    </source>
</evidence>
<protein>
    <recommendedName>
        <fullName evidence="12">L-threonine dehydratase</fullName>
        <ecNumber evidence="12">4.3.1.19</ecNumber>
    </recommendedName>
    <alternativeName>
        <fullName evidence="12">Threonine deaminase</fullName>
    </alternativeName>
</protein>
<dbReference type="NCBIfam" id="NF006390">
    <property type="entry name" value="PRK08639.1"/>
    <property type="match status" value="1"/>
</dbReference>
<dbReference type="PROSITE" id="PS51672">
    <property type="entry name" value="ACT_LIKE"/>
    <property type="match status" value="1"/>
</dbReference>
<evidence type="ECO:0000256" key="6">
    <source>
        <dbReference type="ARBA" id="ARBA00022605"/>
    </source>
</evidence>
<sequence>MRIESPADVTADAIDQAAEILTGVVRRTPLERSHRLSEIAGRNVFLKREDLQSVRSYKIRGAYLFVAGLEPEQRTAGVVTASAGNHAQGVAFACNRLKIQGRIYVPTRTPKQKRERILAIGGEWVQLVLTGDTFDDAAEAAHTDAERTGATMVPPFDDPTVITGQGTVVREAVAQAREQFGSEIGTVVVPVGGGGLIAGTGAWLRERMPSVRLVGVEPAGAVSMATAVRQGKPVTLAEIDSFIDGAAVRRAGRANLELVDRIAPELIAIEEGAVCTEMLNLYQVEGIIAEPAGALAATAVATRAVPGEATAEGQDPSAAARPEGEADGDILVVVSGGNNDVSRYNEVVERSLVHEGLKHYFLVTFAQEPGALRRFLDQVLGEGDDIVLFDYIKRNNREQGPALVGIELGARENLEPLLARIATSNMPIERIDPMDPMYRYLT</sequence>
<evidence type="ECO:0000256" key="3">
    <source>
        <dbReference type="ARBA" id="ARBA00004810"/>
    </source>
</evidence>
<name>A0A839R0U1_9MICO</name>
<dbReference type="InterPro" id="IPR011820">
    <property type="entry name" value="IlvA"/>
</dbReference>
<evidence type="ECO:0000256" key="9">
    <source>
        <dbReference type="ARBA" id="ARBA00023239"/>
    </source>
</evidence>
<comment type="cofactor">
    <cofactor evidence="2 12">
        <name>pyridoxal 5'-phosphate</name>
        <dbReference type="ChEBI" id="CHEBI:597326"/>
    </cofactor>
</comment>
<dbReference type="EC" id="4.3.1.19" evidence="12"/>
<comment type="pathway">
    <text evidence="3 12">Amino-acid biosynthesis; L-isoleucine biosynthesis; 2-oxobutanoate from L-threonine: step 1/1.</text>
</comment>
<dbReference type="GO" id="GO:0006565">
    <property type="term" value="P:L-serine catabolic process"/>
    <property type="evidence" value="ECO:0007669"/>
    <property type="project" value="TreeGrafter"/>
</dbReference>
<dbReference type="EMBL" id="JACHWP010000005">
    <property type="protein sequence ID" value="MBB3023417.1"/>
    <property type="molecule type" value="Genomic_DNA"/>
</dbReference>
<comment type="function">
    <text evidence="11 12">Catalyzes the anaerobic formation of alpha-ketobutyrate and ammonia from threonine in a two-step reaction. The first step involved a dehydration of threonine and a production of enamine intermediates (aminocrotonate), which tautomerizes to its imine form (iminobutyrate). Both intermediates are unstable and short-lived. The second step is the nonenzymatic hydrolysis of the enamine/imine intermediates to form 2-ketobutyrate and free ammonia. In the low water environment of the cell, the second step is accelerated by RidA.</text>
</comment>
<organism evidence="14 15">
    <name type="scientific">Helcobacillus massiliensis</name>
    <dbReference type="NCBI Taxonomy" id="521392"/>
    <lineage>
        <taxon>Bacteria</taxon>
        <taxon>Bacillati</taxon>
        <taxon>Actinomycetota</taxon>
        <taxon>Actinomycetes</taxon>
        <taxon>Micrococcales</taxon>
        <taxon>Dermabacteraceae</taxon>
        <taxon>Helcobacillus</taxon>
    </lineage>
</organism>
<keyword evidence="9 12" id="KW-0456">Lyase</keyword>
<dbReference type="Gene3D" id="3.40.1020.10">
    <property type="entry name" value="Biosynthetic Threonine Deaminase, Domain 3"/>
    <property type="match status" value="1"/>
</dbReference>
<dbReference type="GO" id="GO:0004794">
    <property type="term" value="F:threonine deaminase activity"/>
    <property type="evidence" value="ECO:0007669"/>
    <property type="project" value="UniProtKB-UniRule"/>
</dbReference>
<dbReference type="SUPFAM" id="SSF53686">
    <property type="entry name" value="Tryptophan synthase beta subunit-like PLP-dependent enzymes"/>
    <property type="match status" value="1"/>
</dbReference>
<dbReference type="InterPro" id="IPR001926">
    <property type="entry name" value="TrpB-like_PALP"/>
</dbReference>
<dbReference type="GO" id="GO:0009097">
    <property type="term" value="P:isoleucine biosynthetic process"/>
    <property type="evidence" value="ECO:0007669"/>
    <property type="project" value="UniProtKB-UniRule"/>
</dbReference>
<dbReference type="InterPro" id="IPR001721">
    <property type="entry name" value="TD_ACT-like"/>
</dbReference>
<keyword evidence="8 12" id="KW-0663">Pyridoxal phosphate</keyword>
<dbReference type="InterPro" id="IPR000634">
    <property type="entry name" value="Ser/Thr_deHydtase_PyrdxlP-BS"/>
</dbReference>
<dbReference type="AlphaFoldDB" id="A0A839R0U1"/>
<dbReference type="Proteomes" id="UP000568050">
    <property type="component" value="Unassembled WGS sequence"/>
</dbReference>
<dbReference type="NCBIfam" id="TIGR02079">
    <property type="entry name" value="THD1"/>
    <property type="match status" value="1"/>
</dbReference>
<dbReference type="UniPathway" id="UPA00047">
    <property type="reaction ID" value="UER00054"/>
</dbReference>
<evidence type="ECO:0000256" key="5">
    <source>
        <dbReference type="ARBA" id="ARBA00011881"/>
    </source>
</evidence>
<dbReference type="InterPro" id="IPR050147">
    <property type="entry name" value="Ser/Thr_Dehydratase"/>
</dbReference>
<dbReference type="RefSeq" id="WP_415829931.1">
    <property type="nucleotide sequence ID" value="NZ_CBCSFZ010000013.1"/>
</dbReference>
<evidence type="ECO:0000256" key="10">
    <source>
        <dbReference type="ARBA" id="ARBA00023304"/>
    </source>
</evidence>
<accession>A0A839R0U1</accession>
<comment type="caution">
    <text evidence="14">The sequence shown here is derived from an EMBL/GenBank/DDBJ whole genome shotgun (WGS) entry which is preliminary data.</text>
</comment>
<dbReference type="PROSITE" id="PS00165">
    <property type="entry name" value="DEHYDRATASE_SER_THR"/>
    <property type="match status" value="1"/>
</dbReference>